<comment type="caution">
    <text evidence="4">The sequence shown here is derived from an EMBL/GenBank/DDBJ whole genome shotgun (WGS) entry which is preliminary data.</text>
</comment>
<name>A0A9W4IF90_9EURO</name>
<keyword evidence="3" id="KW-0560">Oxidoreductase</keyword>
<organism evidence="4 5">
    <name type="scientific">Penicillium salamii</name>
    <dbReference type="NCBI Taxonomy" id="1612424"/>
    <lineage>
        <taxon>Eukaryota</taxon>
        <taxon>Fungi</taxon>
        <taxon>Dikarya</taxon>
        <taxon>Ascomycota</taxon>
        <taxon>Pezizomycotina</taxon>
        <taxon>Eurotiomycetes</taxon>
        <taxon>Eurotiomycetidae</taxon>
        <taxon>Eurotiales</taxon>
        <taxon>Aspergillaceae</taxon>
        <taxon>Penicillium</taxon>
    </lineage>
</organism>
<proteinExistence type="inferred from homology"/>
<dbReference type="AlphaFoldDB" id="A0A9W4IF90"/>
<dbReference type="EMBL" id="CAJVPD010000066">
    <property type="protein sequence ID" value="CAG8288563.1"/>
    <property type="molecule type" value="Genomic_DNA"/>
</dbReference>
<dbReference type="PANTHER" id="PTHR43008:SF7">
    <property type="entry name" value="SHORT CHAIN DEHYDROGENASE_REDUCTASE (AFU_ORTHOLOGUE AFUA_2G00830)"/>
    <property type="match status" value="1"/>
</dbReference>
<evidence type="ECO:0000256" key="2">
    <source>
        <dbReference type="ARBA" id="ARBA00022857"/>
    </source>
</evidence>
<reference evidence="4" key="1">
    <citation type="submission" date="2021-07" db="EMBL/GenBank/DDBJ databases">
        <authorList>
            <person name="Branca A.L. A."/>
        </authorList>
    </citation>
    <scope>NUCLEOTIDE SEQUENCE</scope>
</reference>
<dbReference type="PROSITE" id="PS00061">
    <property type="entry name" value="ADH_SHORT"/>
    <property type="match status" value="1"/>
</dbReference>
<protein>
    <submittedName>
        <fullName evidence="4">Uncharacterized protein</fullName>
    </submittedName>
</protein>
<dbReference type="GO" id="GO:0050664">
    <property type="term" value="F:oxidoreductase activity, acting on NAD(P)H, oxygen as acceptor"/>
    <property type="evidence" value="ECO:0007669"/>
    <property type="project" value="TreeGrafter"/>
</dbReference>
<sequence length="290" mass="31706">MASNIHPVFRPGATALITGAASGIGLLTAQLCYSRGMNLVLLDKNETALAQTTKQFPTTNSIKTTTHLMDVSSISAWQNLAQQAKGLYPQGIDFLMLNAGAGPTPAEGLTQWEDAHYFERTFAINTLGYTNGLASFLGTVTGAKDIKRAIVMTGSKQGITNPPSNPAYNASKAAVRTIAEHLAFDLAATAPNVSVHLLIPGWTYTGFHTETFKEKPDGAWTSEQVVGFMDRKMAEDVFYILCPDNEVTGDLDKRRIRWAGDDIIYGRPPLTRWRDGWKDIAQREIAELQL</sequence>
<dbReference type="InterPro" id="IPR002347">
    <property type="entry name" value="SDR_fam"/>
</dbReference>
<dbReference type="InterPro" id="IPR036291">
    <property type="entry name" value="NAD(P)-bd_dom_sf"/>
</dbReference>
<dbReference type="CDD" id="cd05233">
    <property type="entry name" value="SDR_c"/>
    <property type="match status" value="1"/>
</dbReference>
<dbReference type="PANTHER" id="PTHR43008">
    <property type="entry name" value="BENZIL REDUCTASE"/>
    <property type="match status" value="1"/>
</dbReference>
<keyword evidence="2" id="KW-0521">NADP</keyword>
<evidence type="ECO:0000256" key="1">
    <source>
        <dbReference type="ARBA" id="ARBA00006484"/>
    </source>
</evidence>
<comment type="similarity">
    <text evidence="1">Belongs to the short-chain dehydrogenases/reductases (SDR) family.</text>
</comment>
<dbReference type="GO" id="GO:0016616">
    <property type="term" value="F:oxidoreductase activity, acting on the CH-OH group of donors, NAD or NADP as acceptor"/>
    <property type="evidence" value="ECO:0007669"/>
    <property type="project" value="UniProtKB-ARBA"/>
</dbReference>
<dbReference type="Pfam" id="PF00106">
    <property type="entry name" value="adh_short"/>
    <property type="match status" value="1"/>
</dbReference>
<dbReference type="Proteomes" id="UP001152592">
    <property type="component" value="Unassembled WGS sequence"/>
</dbReference>
<evidence type="ECO:0000313" key="5">
    <source>
        <dbReference type="Proteomes" id="UP001152592"/>
    </source>
</evidence>
<accession>A0A9W4IF90</accession>
<dbReference type="OrthoDB" id="4331574at2759"/>
<gene>
    <name evidence="4" type="ORF">PSALAMII_LOCUS1556</name>
</gene>
<evidence type="ECO:0000313" key="4">
    <source>
        <dbReference type="EMBL" id="CAG8288563.1"/>
    </source>
</evidence>
<dbReference type="Gene3D" id="3.40.50.720">
    <property type="entry name" value="NAD(P)-binding Rossmann-like Domain"/>
    <property type="match status" value="1"/>
</dbReference>
<dbReference type="InterPro" id="IPR020904">
    <property type="entry name" value="Sc_DH/Rdtase_CS"/>
</dbReference>
<dbReference type="SUPFAM" id="SSF51735">
    <property type="entry name" value="NAD(P)-binding Rossmann-fold domains"/>
    <property type="match status" value="1"/>
</dbReference>
<evidence type="ECO:0000256" key="3">
    <source>
        <dbReference type="ARBA" id="ARBA00023002"/>
    </source>
</evidence>
<dbReference type="PRINTS" id="PR00081">
    <property type="entry name" value="GDHRDH"/>
</dbReference>